<evidence type="ECO:0000313" key="3">
    <source>
        <dbReference type="Proteomes" id="UP001161409"/>
    </source>
</evidence>
<dbReference type="InterPro" id="IPR013655">
    <property type="entry name" value="PAS_fold_3"/>
</dbReference>
<dbReference type="NCBIfam" id="TIGR00229">
    <property type="entry name" value="sensory_box"/>
    <property type="match status" value="1"/>
</dbReference>
<organism evidence="2 3">
    <name type="scientific">Sneathiella chinensis</name>
    <dbReference type="NCBI Taxonomy" id="349750"/>
    <lineage>
        <taxon>Bacteria</taxon>
        <taxon>Pseudomonadati</taxon>
        <taxon>Pseudomonadota</taxon>
        <taxon>Alphaproteobacteria</taxon>
        <taxon>Sneathiellales</taxon>
        <taxon>Sneathiellaceae</taxon>
        <taxon>Sneathiella</taxon>
    </lineage>
</organism>
<comment type="caution">
    <text evidence="2">The sequence shown here is derived from an EMBL/GenBank/DDBJ whole genome shotgun (WGS) entry which is preliminary data.</text>
</comment>
<dbReference type="Pfam" id="PF08447">
    <property type="entry name" value="PAS_3"/>
    <property type="match status" value="1"/>
</dbReference>
<dbReference type="PROSITE" id="PS50112">
    <property type="entry name" value="PAS"/>
    <property type="match status" value="1"/>
</dbReference>
<dbReference type="Gene3D" id="3.30.450.20">
    <property type="entry name" value="PAS domain"/>
    <property type="match status" value="1"/>
</dbReference>
<feature type="domain" description="PAS" evidence="1">
    <location>
        <begin position="27"/>
        <end position="78"/>
    </location>
</feature>
<dbReference type="InterPro" id="IPR035965">
    <property type="entry name" value="PAS-like_dom_sf"/>
</dbReference>
<dbReference type="CDD" id="cd00130">
    <property type="entry name" value="PAS"/>
    <property type="match status" value="1"/>
</dbReference>
<evidence type="ECO:0000313" key="2">
    <source>
        <dbReference type="EMBL" id="GLQ05096.1"/>
    </source>
</evidence>
<reference evidence="2" key="2">
    <citation type="submission" date="2023-01" db="EMBL/GenBank/DDBJ databases">
        <title>Draft genome sequence of Sneathiella chinensis strain NBRC 103408.</title>
        <authorList>
            <person name="Sun Q."/>
            <person name="Mori K."/>
        </authorList>
    </citation>
    <scope>NUCLEOTIDE SEQUENCE</scope>
    <source>
        <strain evidence="2">NBRC 103408</strain>
    </source>
</reference>
<sequence length="179" mass="20276">MATMVKAPLTGVERTFDPNELIVSKTDLTGKIVYGNRLFFQLAGYTEQECLGKQHNVVRHPDMPRAVFDLLWETIKAGREIFAYVVNRSSNGDHYWVFAHITPSLSSDGAINGYHSNRRTVNRSVLEQHIIPLYRKLREIEASADSPKAGLANSRKFLTDLLAEKGQSFNQFMFSLEQA</sequence>
<proteinExistence type="predicted"/>
<dbReference type="Proteomes" id="UP001161409">
    <property type="component" value="Unassembled WGS sequence"/>
</dbReference>
<dbReference type="RefSeq" id="WP_206374169.1">
    <property type="nucleotide sequence ID" value="NZ_BSNF01000001.1"/>
</dbReference>
<protein>
    <submittedName>
        <fullName evidence="2">Transcriptional regulator</fullName>
    </submittedName>
</protein>
<evidence type="ECO:0000259" key="1">
    <source>
        <dbReference type="PROSITE" id="PS50112"/>
    </source>
</evidence>
<accession>A0ABQ5U3N0</accession>
<dbReference type="InterPro" id="IPR000014">
    <property type="entry name" value="PAS"/>
</dbReference>
<keyword evidence="3" id="KW-1185">Reference proteome</keyword>
<name>A0ABQ5U3N0_9PROT</name>
<gene>
    <name evidence="2" type="ORF">GCM10007924_03170</name>
</gene>
<dbReference type="EMBL" id="BSNF01000001">
    <property type="protein sequence ID" value="GLQ05096.1"/>
    <property type="molecule type" value="Genomic_DNA"/>
</dbReference>
<reference evidence="2" key="1">
    <citation type="journal article" date="2014" name="Int. J. Syst. Evol. Microbiol.">
        <title>Complete genome of a new Firmicutes species belonging to the dominant human colonic microbiota ('Ruminococcus bicirculans') reveals two chromosomes and a selective capacity to utilize plant glucans.</title>
        <authorList>
            <consortium name="NISC Comparative Sequencing Program"/>
            <person name="Wegmann U."/>
            <person name="Louis P."/>
            <person name="Goesmann A."/>
            <person name="Henrissat B."/>
            <person name="Duncan S.H."/>
            <person name="Flint H.J."/>
        </authorList>
    </citation>
    <scope>NUCLEOTIDE SEQUENCE</scope>
    <source>
        <strain evidence="2">NBRC 103408</strain>
    </source>
</reference>
<dbReference type="SUPFAM" id="SSF55785">
    <property type="entry name" value="PYP-like sensor domain (PAS domain)"/>
    <property type="match status" value="1"/>
</dbReference>